<accession>A0A9W5T974</accession>
<comment type="caution">
    <text evidence="1">The sequence shown here is derived from an EMBL/GenBank/DDBJ whole genome shotgun (WGS) entry which is preliminary data.</text>
</comment>
<keyword evidence="2" id="KW-1185">Reference proteome</keyword>
<organism evidence="1 2">
    <name type="scientific">Babesia ovis</name>
    <dbReference type="NCBI Taxonomy" id="5869"/>
    <lineage>
        <taxon>Eukaryota</taxon>
        <taxon>Sar</taxon>
        <taxon>Alveolata</taxon>
        <taxon>Apicomplexa</taxon>
        <taxon>Aconoidasida</taxon>
        <taxon>Piroplasmida</taxon>
        <taxon>Babesiidae</taxon>
        <taxon>Babesia</taxon>
    </lineage>
</organism>
<protein>
    <submittedName>
        <fullName evidence="1">Uncharacterized protein</fullName>
    </submittedName>
</protein>
<dbReference type="AlphaFoldDB" id="A0A9W5T974"/>
<gene>
    <name evidence="1" type="ORF">BaOVIS_009910</name>
</gene>
<sequence>MEILPSIREADEQVLGDIYFGYFVPTVLRGRSDAFRQDLNNFLSGWIASALDSGFDSFLENQQDFGLASIGDFFRDRYFSKVLTVSPIESISDVWELFWGVWADILKNTTHEESDYTGLIHKAACIYLMFYLYHCQLNDDILSIPLAVETISICLDIATLVFERFCISTVLDIFYFLLYRRCIRVCVNDGLQYIPQDRLGRPLGMTINDENLDP</sequence>
<evidence type="ECO:0000313" key="1">
    <source>
        <dbReference type="EMBL" id="GFE53587.1"/>
    </source>
</evidence>
<evidence type="ECO:0000313" key="2">
    <source>
        <dbReference type="Proteomes" id="UP001057455"/>
    </source>
</evidence>
<reference evidence="1" key="1">
    <citation type="submission" date="2019-12" db="EMBL/GenBank/DDBJ databases">
        <title>Genome sequence of Babesia ovis.</title>
        <authorList>
            <person name="Yamagishi J."/>
            <person name="Sevinc F."/>
            <person name="Xuan X."/>
        </authorList>
    </citation>
    <scope>NUCLEOTIDE SEQUENCE</scope>
    <source>
        <strain evidence="1">Selcuk</strain>
    </source>
</reference>
<dbReference type="EMBL" id="BLIY01000007">
    <property type="protein sequence ID" value="GFE53587.1"/>
    <property type="molecule type" value="Genomic_DNA"/>
</dbReference>
<dbReference type="Proteomes" id="UP001057455">
    <property type="component" value="Unassembled WGS sequence"/>
</dbReference>
<name>A0A9W5T974_BABOV</name>
<dbReference type="OrthoDB" id="374157at2759"/>
<proteinExistence type="predicted"/>